<reference evidence="2 3" key="1">
    <citation type="submission" date="2016-10" db="EMBL/GenBank/DDBJ databases">
        <authorList>
            <person name="de Groot N.N."/>
        </authorList>
    </citation>
    <scope>NUCLEOTIDE SEQUENCE [LARGE SCALE GENOMIC DNA]</scope>
    <source>
        <strain evidence="2 3">CGMCC 4.5681</strain>
    </source>
</reference>
<evidence type="ECO:0008006" key="4">
    <source>
        <dbReference type="Google" id="ProtNLM"/>
    </source>
</evidence>
<protein>
    <recommendedName>
        <fullName evidence="4">YXWGXW repeat-containing protein</fullName>
    </recommendedName>
</protein>
<feature type="chain" id="PRO_5038662993" description="YXWGXW repeat-containing protein" evidence="1">
    <location>
        <begin position="32"/>
        <end position="139"/>
    </location>
</feature>
<dbReference type="EMBL" id="FNFB01000001">
    <property type="protein sequence ID" value="SDJ32802.1"/>
    <property type="molecule type" value="Genomic_DNA"/>
</dbReference>
<keyword evidence="1" id="KW-0732">Signal</keyword>
<dbReference type="OrthoDB" id="5198757at2"/>
<feature type="signal peptide" evidence="1">
    <location>
        <begin position="1"/>
        <end position="31"/>
    </location>
</feature>
<organism evidence="2 3">
    <name type="scientific">Nonomuraea maritima</name>
    <dbReference type="NCBI Taxonomy" id="683260"/>
    <lineage>
        <taxon>Bacteria</taxon>
        <taxon>Bacillati</taxon>
        <taxon>Actinomycetota</taxon>
        <taxon>Actinomycetes</taxon>
        <taxon>Streptosporangiales</taxon>
        <taxon>Streptosporangiaceae</taxon>
        <taxon>Nonomuraea</taxon>
    </lineage>
</organism>
<evidence type="ECO:0000256" key="1">
    <source>
        <dbReference type="SAM" id="SignalP"/>
    </source>
</evidence>
<dbReference type="STRING" id="683260.SAMN05421874_101453"/>
<dbReference type="AlphaFoldDB" id="A0A1G8SU52"/>
<keyword evidence="3" id="KW-1185">Reference proteome</keyword>
<proteinExistence type="predicted"/>
<evidence type="ECO:0000313" key="2">
    <source>
        <dbReference type="EMBL" id="SDJ32802.1"/>
    </source>
</evidence>
<dbReference type="Proteomes" id="UP000198683">
    <property type="component" value="Unassembled WGS sequence"/>
</dbReference>
<name>A0A1G8SU52_9ACTN</name>
<gene>
    <name evidence="2" type="ORF">SAMN05421874_101453</name>
</gene>
<evidence type="ECO:0000313" key="3">
    <source>
        <dbReference type="Proteomes" id="UP000198683"/>
    </source>
</evidence>
<accession>A0A1G8SU52</accession>
<dbReference type="RefSeq" id="WP_143021931.1">
    <property type="nucleotide sequence ID" value="NZ_FNFB01000001.1"/>
</dbReference>
<sequence>MNKIVKRLSTAAATLAVTGGILIAGTGAASASTNVRAGDSIVVTHVGDRQESALRHWDGHRQWYRHSSRGYWYGTDHGRKFRYDGHRFWVWSGGKWRPVSTKYALRYALYRFGGYHGGHYYYGGNHGGHGNGHGHHSGR</sequence>